<dbReference type="PANTHER" id="PTHR11972">
    <property type="entry name" value="NADPH OXIDASE"/>
    <property type="match status" value="1"/>
</dbReference>
<dbReference type="InterPro" id="IPR013130">
    <property type="entry name" value="Fe3_Rdtase_TM_dom"/>
</dbReference>
<keyword evidence="5 6" id="KW-0472">Membrane</keyword>
<evidence type="ECO:0000256" key="2">
    <source>
        <dbReference type="ARBA" id="ARBA00022692"/>
    </source>
</evidence>
<evidence type="ECO:0000256" key="4">
    <source>
        <dbReference type="ARBA" id="ARBA00023002"/>
    </source>
</evidence>
<dbReference type="InterPro" id="IPR013623">
    <property type="entry name" value="NADPH_Ox"/>
</dbReference>
<dbReference type="SUPFAM" id="SSF47473">
    <property type="entry name" value="EF-hand"/>
    <property type="match status" value="1"/>
</dbReference>
<evidence type="ECO:0000313" key="8">
    <source>
        <dbReference type="EMBL" id="PIM97759.1"/>
    </source>
</evidence>
<dbReference type="Pfam" id="PF08022">
    <property type="entry name" value="FAD_binding_8"/>
    <property type="match status" value="1"/>
</dbReference>
<proteinExistence type="predicted"/>
<dbReference type="InterPro" id="IPR017927">
    <property type="entry name" value="FAD-bd_FR_type"/>
</dbReference>
<dbReference type="OrthoDB" id="167398at2759"/>
<dbReference type="GO" id="GO:0016174">
    <property type="term" value="F:NAD(P)H oxidase H2O2-forming activity"/>
    <property type="evidence" value="ECO:0007669"/>
    <property type="project" value="UniProtKB-EC"/>
</dbReference>
<dbReference type="Gene3D" id="1.10.238.10">
    <property type="entry name" value="EF-hand"/>
    <property type="match status" value="1"/>
</dbReference>
<dbReference type="InterPro" id="IPR011992">
    <property type="entry name" value="EF-hand-dom_pair"/>
</dbReference>
<feature type="transmembrane region" description="Helical" evidence="6">
    <location>
        <begin position="358"/>
        <end position="376"/>
    </location>
</feature>
<dbReference type="Pfam" id="PF08414">
    <property type="entry name" value="NADPH_Ox"/>
    <property type="match status" value="1"/>
</dbReference>
<keyword evidence="9" id="KW-1185">Reference proteome</keyword>
<feature type="transmembrane region" description="Helical" evidence="6">
    <location>
        <begin position="231"/>
        <end position="256"/>
    </location>
</feature>
<dbReference type="EC" id="1.6.3.1" evidence="8"/>
<feature type="domain" description="FAD-binding FR-type" evidence="7">
    <location>
        <begin position="381"/>
        <end position="488"/>
    </location>
</feature>
<accession>A0A2G9FYM5</accession>
<keyword evidence="4 8" id="KW-0560">Oxidoreductase</keyword>
<keyword evidence="2 6" id="KW-0812">Transmembrane</keyword>
<organism evidence="8 9">
    <name type="scientific">Handroanthus impetiginosus</name>
    <dbReference type="NCBI Taxonomy" id="429701"/>
    <lineage>
        <taxon>Eukaryota</taxon>
        <taxon>Viridiplantae</taxon>
        <taxon>Streptophyta</taxon>
        <taxon>Embryophyta</taxon>
        <taxon>Tracheophyta</taxon>
        <taxon>Spermatophyta</taxon>
        <taxon>Magnoliopsida</taxon>
        <taxon>eudicotyledons</taxon>
        <taxon>Gunneridae</taxon>
        <taxon>Pentapetalae</taxon>
        <taxon>asterids</taxon>
        <taxon>lamiids</taxon>
        <taxon>Lamiales</taxon>
        <taxon>Bignoniaceae</taxon>
        <taxon>Crescentiina</taxon>
        <taxon>Tabebuia alliance</taxon>
        <taxon>Handroanthus</taxon>
    </lineage>
</organism>
<evidence type="ECO:0000256" key="6">
    <source>
        <dbReference type="SAM" id="Phobius"/>
    </source>
</evidence>
<dbReference type="STRING" id="429701.A0A2G9FYM5"/>
<dbReference type="GO" id="GO:0005886">
    <property type="term" value="C:plasma membrane"/>
    <property type="evidence" value="ECO:0007669"/>
    <property type="project" value="TreeGrafter"/>
</dbReference>
<feature type="transmembrane region" description="Helical" evidence="6">
    <location>
        <begin position="286"/>
        <end position="305"/>
    </location>
</feature>
<dbReference type="Pfam" id="PF01794">
    <property type="entry name" value="Ferric_reduct"/>
    <property type="match status" value="1"/>
</dbReference>
<dbReference type="InterPro" id="IPR050369">
    <property type="entry name" value="RBOH/FRE"/>
</dbReference>
<comment type="subcellular location">
    <subcellularLocation>
        <location evidence="1">Membrane</location>
        <topology evidence="1">Multi-pass membrane protein</topology>
    </subcellularLocation>
</comment>
<feature type="transmembrane region" description="Helical" evidence="6">
    <location>
        <begin position="326"/>
        <end position="346"/>
    </location>
</feature>
<dbReference type="SFLD" id="SFLDG01169">
    <property type="entry name" value="NADPH_oxidase_subgroup_(NOX)"/>
    <property type="match status" value="1"/>
</dbReference>
<reference evidence="9" key="1">
    <citation type="journal article" date="2018" name="Gigascience">
        <title>Genome assembly of the Pink Ipe (Handroanthus impetiginosus, Bignoniaceae), a highly valued, ecologically keystone Neotropical timber forest tree.</title>
        <authorList>
            <person name="Silva-Junior O.B."/>
            <person name="Grattapaglia D."/>
            <person name="Novaes E."/>
            <person name="Collevatti R.G."/>
        </authorList>
    </citation>
    <scope>NUCLEOTIDE SEQUENCE [LARGE SCALE GENOMIC DNA]</scope>
    <source>
        <strain evidence="9">cv. UFG-1</strain>
    </source>
</reference>
<protein>
    <submittedName>
        <fullName evidence="8">NAD(P)H oxidase</fullName>
        <ecNumber evidence="8">1.6.3.1</ecNumber>
    </submittedName>
</protein>
<dbReference type="AlphaFoldDB" id="A0A2G9FYM5"/>
<dbReference type="InterPro" id="IPR017938">
    <property type="entry name" value="Riboflavin_synthase-like_b-brl"/>
</dbReference>
<dbReference type="GO" id="GO:0004601">
    <property type="term" value="F:peroxidase activity"/>
    <property type="evidence" value="ECO:0007669"/>
    <property type="project" value="InterPro"/>
</dbReference>
<dbReference type="EMBL" id="NKXS01009164">
    <property type="protein sequence ID" value="PIM97759.1"/>
    <property type="molecule type" value="Genomic_DNA"/>
</dbReference>
<feature type="transmembrane region" description="Helical" evidence="6">
    <location>
        <begin position="147"/>
        <end position="166"/>
    </location>
</feature>
<evidence type="ECO:0000256" key="3">
    <source>
        <dbReference type="ARBA" id="ARBA00022989"/>
    </source>
</evidence>
<dbReference type="InterPro" id="IPR013112">
    <property type="entry name" value="FAD-bd_8"/>
</dbReference>
<comment type="caution">
    <text evidence="8">The sequence shown here is derived from an EMBL/GenBank/DDBJ whole genome shotgun (WGS) entry which is preliminary data.</text>
</comment>
<dbReference type="PROSITE" id="PS51384">
    <property type="entry name" value="FAD_FR"/>
    <property type="match status" value="1"/>
</dbReference>
<dbReference type="PANTHER" id="PTHR11972:SF152">
    <property type="entry name" value="RESPIRATORY BURST OXIDASE HOMOLOG PROTEIN C"/>
    <property type="match status" value="1"/>
</dbReference>
<evidence type="ECO:0000256" key="1">
    <source>
        <dbReference type="ARBA" id="ARBA00004141"/>
    </source>
</evidence>
<dbReference type="Gene3D" id="2.40.30.10">
    <property type="entry name" value="Translation factors"/>
    <property type="match status" value="1"/>
</dbReference>
<sequence length="526" mass="61041">MDKNSKEFAVELFDALARRRNISSNSITKDQLKDFWDEISDQSFDSQLQTFFDMVDKDARITEEEVREIIISASANKLSNIQKQADEYARLIMEEADPNERGYILIENLEKLLSNVGREKLKLTQDHVLKRWYRDFHYFLLDNWQRVWVMALWIAVMVALFAYKYMQYKNRAVFVVMGHCVCMAKGAADTLKLNMALILLPVCRNTVTWLRNKTRLGAVVPFDDNLNFHKVVALAITIGVGIHGMSHLACSFPQLLHASREKYEPMEPFFGDQPTSYWHFVKGWEGITGIVMVVLMAIAFTLASSSFRRNRVNLPKPLNKLTRFNAFWWSHLLFIIVYTLLIVHGIKLYLTHKWYEKTTWMYLVIPITLYVGERLIRVCQSNIKPVKILTAAIYPGNVLTLHMSKPQGFKYKSGQYIFVNCEAVSRFEWYPFFITSAPMDDYISVHIRTLEYWTRQLRVVSTEGCQPPIPTGQSGLLRTGCLPEQVLFKLLNCILSLVKDEMDKSLKIICIVLISIFKKDTFESLL</sequence>
<name>A0A2G9FYM5_9LAMI</name>
<dbReference type="SUPFAM" id="SSF63380">
    <property type="entry name" value="Riboflavin synthase domain-like"/>
    <property type="match status" value="1"/>
</dbReference>
<evidence type="ECO:0000313" key="9">
    <source>
        <dbReference type="Proteomes" id="UP000231279"/>
    </source>
</evidence>
<evidence type="ECO:0000259" key="7">
    <source>
        <dbReference type="PROSITE" id="PS51384"/>
    </source>
</evidence>
<dbReference type="Proteomes" id="UP000231279">
    <property type="component" value="Unassembled WGS sequence"/>
</dbReference>
<gene>
    <name evidence="8" type="ORF">CDL12_29767</name>
</gene>
<keyword evidence="3 6" id="KW-1133">Transmembrane helix</keyword>
<evidence type="ECO:0000256" key="5">
    <source>
        <dbReference type="ARBA" id="ARBA00023136"/>
    </source>
</evidence>